<feature type="transmembrane region" description="Helical" evidence="7">
    <location>
        <begin position="279"/>
        <end position="303"/>
    </location>
</feature>
<organism evidence="10 11">
    <name type="scientific">Candidatus Berkelbacteria bacterium Gr01-1014_85</name>
    <dbReference type="NCBI Taxonomy" id="2017150"/>
    <lineage>
        <taxon>Bacteria</taxon>
        <taxon>Candidatus Berkelbacteria</taxon>
    </lineage>
</organism>
<dbReference type="GO" id="GO:0022857">
    <property type="term" value="F:transmembrane transporter activity"/>
    <property type="evidence" value="ECO:0007669"/>
    <property type="project" value="TreeGrafter"/>
</dbReference>
<evidence type="ECO:0000256" key="3">
    <source>
        <dbReference type="ARBA" id="ARBA00022692"/>
    </source>
</evidence>
<feature type="transmembrane region" description="Helical" evidence="7">
    <location>
        <begin position="20"/>
        <end position="39"/>
    </location>
</feature>
<dbReference type="AlphaFoldDB" id="A0A554JE90"/>
<feature type="transmembrane region" description="Helical" evidence="7">
    <location>
        <begin position="324"/>
        <end position="353"/>
    </location>
</feature>
<dbReference type="EMBL" id="VMFD01000001">
    <property type="protein sequence ID" value="TSC66600.1"/>
    <property type="molecule type" value="Genomic_DNA"/>
</dbReference>
<evidence type="ECO:0000256" key="2">
    <source>
        <dbReference type="ARBA" id="ARBA00022475"/>
    </source>
</evidence>
<protein>
    <recommendedName>
        <fullName evidence="12">ABC transport system permease protein</fullName>
    </recommendedName>
</protein>
<dbReference type="InterPro" id="IPR025857">
    <property type="entry name" value="MacB_PCD"/>
</dbReference>
<keyword evidence="2" id="KW-1003">Cell membrane</keyword>
<dbReference type="Pfam" id="PF12704">
    <property type="entry name" value="MacB_PCD"/>
    <property type="match status" value="1"/>
</dbReference>
<comment type="subcellular location">
    <subcellularLocation>
        <location evidence="1">Cell membrane</location>
        <topology evidence="1">Multi-pass membrane protein</topology>
    </subcellularLocation>
</comment>
<evidence type="ECO:0000256" key="1">
    <source>
        <dbReference type="ARBA" id="ARBA00004651"/>
    </source>
</evidence>
<dbReference type="Pfam" id="PF02687">
    <property type="entry name" value="FtsX"/>
    <property type="match status" value="1"/>
</dbReference>
<evidence type="ECO:0000256" key="5">
    <source>
        <dbReference type="ARBA" id="ARBA00023136"/>
    </source>
</evidence>
<dbReference type="InterPro" id="IPR050250">
    <property type="entry name" value="Macrolide_Exporter_MacB"/>
</dbReference>
<evidence type="ECO:0000313" key="10">
    <source>
        <dbReference type="EMBL" id="TSC66600.1"/>
    </source>
</evidence>
<gene>
    <name evidence="10" type="ORF">CEO22_6</name>
</gene>
<dbReference type="Proteomes" id="UP000316253">
    <property type="component" value="Unassembled WGS sequence"/>
</dbReference>
<evidence type="ECO:0000256" key="7">
    <source>
        <dbReference type="SAM" id="Phobius"/>
    </source>
</evidence>
<evidence type="ECO:0000256" key="6">
    <source>
        <dbReference type="ARBA" id="ARBA00038076"/>
    </source>
</evidence>
<keyword evidence="4 7" id="KW-1133">Transmembrane helix</keyword>
<feature type="transmembrane region" description="Helical" evidence="7">
    <location>
        <begin position="365"/>
        <end position="385"/>
    </location>
</feature>
<keyword evidence="5 7" id="KW-0472">Membrane</keyword>
<reference evidence="10 11" key="1">
    <citation type="submission" date="2017-08" db="EMBL/GenBank/DDBJ databases">
        <title>Mechanisms for carbon and nitrogen cycling indicate functional differentiation within the Candidate Phyla Radiation.</title>
        <authorList>
            <person name="Danczak R.E."/>
            <person name="Johnston M.D."/>
            <person name="Kenah C."/>
            <person name="Slattery M."/>
            <person name="Wrighton K.C."/>
            <person name="Wilkins M.J."/>
        </authorList>
    </citation>
    <scope>NUCLEOTIDE SEQUENCE [LARGE SCALE GENOMIC DNA]</scope>
    <source>
        <strain evidence="10">Gr01-1014_85</strain>
    </source>
</reference>
<accession>A0A554JE90</accession>
<evidence type="ECO:0000259" key="8">
    <source>
        <dbReference type="Pfam" id="PF02687"/>
    </source>
</evidence>
<evidence type="ECO:0000313" key="11">
    <source>
        <dbReference type="Proteomes" id="UP000316253"/>
    </source>
</evidence>
<evidence type="ECO:0000259" key="9">
    <source>
        <dbReference type="Pfam" id="PF12704"/>
    </source>
</evidence>
<keyword evidence="3 7" id="KW-0812">Transmembrane</keyword>
<feature type="domain" description="ABC3 transporter permease C-terminal" evidence="8">
    <location>
        <begin position="282"/>
        <end position="395"/>
    </location>
</feature>
<dbReference type="InterPro" id="IPR003838">
    <property type="entry name" value="ABC3_permease_C"/>
</dbReference>
<dbReference type="GO" id="GO:0005886">
    <property type="term" value="C:plasma membrane"/>
    <property type="evidence" value="ECO:0007669"/>
    <property type="project" value="UniProtKB-SubCell"/>
</dbReference>
<proteinExistence type="inferred from homology"/>
<dbReference type="PANTHER" id="PTHR30572:SF4">
    <property type="entry name" value="ABC TRANSPORTER PERMEASE YTRF"/>
    <property type="match status" value="1"/>
</dbReference>
<comment type="caution">
    <text evidence="10">The sequence shown here is derived from an EMBL/GenBank/DDBJ whole genome shotgun (WGS) entry which is preliminary data.</text>
</comment>
<name>A0A554JE90_9BACT</name>
<evidence type="ECO:0000256" key="4">
    <source>
        <dbReference type="ARBA" id="ARBA00022989"/>
    </source>
</evidence>
<evidence type="ECO:0008006" key="12">
    <source>
        <dbReference type="Google" id="ProtNLM"/>
    </source>
</evidence>
<dbReference type="PANTHER" id="PTHR30572">
    <property type="entry name" value="MEMBRANE COMPONENT OF TRANSPORTER-RELATED"/>
    <property type="match status" value="1"/>
</dbReference>
<sequence>MENVRSALQSIWSNKVRSSLNIIGVVIGVASVTLLISLGEGLKNDVSGLIRGMGTNVLTLTGGQLTSLNPGQQGGNPANFLTGDIITAADIKAIEQLDSIQAVAPISLVAGTLKVGDKTGAATLYGTTPNFIEAVGVVNLIEGEMFKVNSGDVIVLGEATAKALFGETSPIGHKVSLSGAKELTVIGVMKSKQTSALASQDLNTLAAIPFDTATALNRNQVKIMRAYIKASDEADIKVVKDQLKATILALHQGQDDFSILTQDDLLGLFSTFLDLATNMVSAIAGISLVVGGIGIMNIMLVTVTERTREIGLRKALGATKLAILWQFLTEAVVVTLIGAMVGLAIALGAGAAIASQSELNPSVSLMTIGLACGIAIVVGVIFGLWPAMRAAQKDPIEALRYES</sequence>
<comment type="similarity">
    <text evidence="6">Belongs to the ABC-4 integral membrane protein family.</text>
</comment>
<feature type="domain" description="MacB-like periplasmic core" evidence="9">
    <location>
        <begin position="18"/>
        <end position="245"/>
    </location>
</feature>